<name>A0ABZ0SEQ4_9GAMM</name>
<reference evidence="2 3" key="1">
    <citation type="journal article" date="2023" name="Microorganisms">
        <title>Thiorhodovibrio frisius and Trv. litoralis spp. nov., Two Novel Members from a Clade of Fastidious Purple Sulfur Bacteria That Exhibit Unique Red-Shifted Light-Harvesting Capabilities.</title>
        <authorList>
            <person name="Methner A."/>
            <person name="Kuzyk S.B."/>
            <person name="Petersen J."/>
            <person name="Bauer S."/>
            <person name="Brinkmann H."/>
            <person name="Sichau K."/>
            <person name="Wanner G."/>
            <person name="Wolf J."/>
            <person name="Neumann-Schaal M."/>
            <person name="Henke P."/>
            <person name="Tank M."/>
            <person name="Sproer C."/>
            <person name="Bunk B."/>
            <person name="Overmann J."/>
        </authorList>
    </citation>
    <scope>NUCLEOTIDE SEQUENCE [LARGE SCALE GENOMIC DNA]</scope>
    <source>
        <strain evidence="2 3">DSM 6702</strain>
    </source>
</reference>
<feature type="domain" description="DUF4214" evidence="1">
    <location>
        <begin position="63"/>
        <end position="126"/>
    </location>
</feature>
<protein>
    <recommendedName>
        <fullName evidence="1">DUF4214 domain-containing protein</fullName>
    </recommendedName>
</protein>
<evidence type="ECO:0000313" key="2">
    <source>
        <dbReference type="EMBL" id="WPL18763.1"/>
    </source>
</evidence>
<gene>
    <name evidence="2" type="ORF">Thiowin_03854</name>
</gene>
<sequence>MASVSQGTCGDTNNGYALAIDGAPIETRMFSIATLGYAPDEGGLQYWVSNINTDPSWTPTTVAQSFFDQPLVEQQYPAEQSNDVLIEALYQNPFGRSADTEGLAYWQGELNSGRMARNQMVIALIEGGWVNPDAAADMARFGNLIAVGLAFAAYQAEHGIQYSQLTDTERSALRQAGRKVLASMTEDETTRDAAIASIPALLESFVN</sequence>
<dbReference type="RefSeq" id="WP_328984507.1">
    <property type="nucleotide sequence ID" value="NZ_CP121472.1"/>
</dbReference>
<proteinExistence type="predicted"/>
<keyword evidence="3" id="KW-1185">Reference proteome</keyword>
<dbReference type="EMBL" id="CP121472">
    <property type="protein sequence ID" value="WPL18763.1"/>
    <property type="molecule type" value="Genomic_DNA"/>
</dbReference>
<evidence type="ECO:0000313" key="3">
    <source>
        <dbReference type="Proteomes" id="UP001432180"/>
    </source>
</evidence>
<dbReference type="InterPro" id="IPR025282">
    <property type="entry name" value="DUF4214"/>
</dbReference>
<dbReference type="Proteomes" id="UP001432180">
    <property type="component" value="Chromosome"/>
</dbReference>
<accession>A0ABZ0SEQ4</accession>
<dbReference type="Pfam" id="PF13946">
    <property type="entry name" value="DUF4214"/>
    <property type="match status" value="1"/>
</dbReference>
<evidence type="ECO:0000259" key="1">
    <source>
        <dbReference type="Pfam" id="PF13946"/>
    </source>
</evidence>
<organism evidence="2 3">
    <name type="scientific">Thiorhodovibrio winogradskyi</name>
    <dbReference type="NCBI Taxonomy" id="77007"/>
    <lineage>
        <taxon>Bacteria</taxon>
        <taxon>Pseudomonadati</taxon>
        <taxon>Pseudomonadota</taxon>
        <taxon>Gammaproteobacteria</taxon>
        <taxon>Chromatiales</taxon>
        <taxon>Chromatiaceae</taxon>
        <taxon>Thiorhodovibrio</taxon>
    </lineage>
</organism>